<name>A0A9P3CQ10_9PEZI</name>
<comment type="caution">
    <text evidence="9">The sequence shown here is derived from an EMBL/GenBank/DDBJ whole genome shotgun (WGS) entry which is preliminary data.</text>
</comment>
<keyword evidence="3 5" id="KW-0479">Metal-binding</keyword>
<dbReference type="Pfam" id="PF00067">
    <property type="entry name" value="p450"/>
    <property type="match status" value="1"/>
</dbReference>
<dbReference type="AlphaFoldDB" id="A0A9P3CQ10"/>
<keyword evidence="10" id="KW-1185">Reference proteome</keyword>
<evidence type="ECO:0000313" key="9">
    <source>
        <dbReference type="EMBL" id="GIZ47232.1"/>
    </source>
</evidence>
<dbReference type="InterPro" id="IPR002401">
    <property type="entry name" value="Cyt_P450_E_grp-I"/>
</dbReference>
<evidence type="ECO:0000256" key="3">
    <source>
        <dbReference type="ARBA" id="ARBA00022723"/>
    </source>
</evidence>
<evidence type="ECO:0000256" key="4">
    <source>
        <dbReference type="ARBA" id="ARBA00023004"/>
    </source>
</evidence>
<dbReference type="PROSITE" id="PS00086">
    <property type="entry name" value="CYTOCHROME_P450"/>
    <property type="match status" value="1"/>
</dbReference>
<dbReference type="Proteomes" id="UP000825890">
    <property type="component" value="Unassembled WGS sequence"/>
</dbReference>
<dbReference type="SUPFAM" id="SSF48264">
    <property type="entry name" value="Cytochrome P450"/>
    <property type="match status" value="1"/>
</dbReference>
<organism evidence="9 10">
    <name type="scientific">Cercospora kikuchii</name>
    <dbReference type="NCBI Taxonomy" id="84275"/>
    <lineage>
        <taxon>Eukaryota</taxon>
        <taxon>Fungi</taxon>
        <taxon>Dikarya</taxon>
        <taxon>Ascomycota</taxon>
        <taxon>Pezizomycotina</taxon>
        <taxon>Dothideomycetes</taxon>
        <taxon>Dothideomycetidae</taxon>
        <taxon>Mycosphaerellales</taxon>
        <taxon>Mycosphaerellaceae</taxon>
        <taxon>Cercospora</taxon>
    </lineage>
</organism>
<keyword evidence="8" id="KW-1133">Transmembrane helix</keyword>
<dbReference type="RefSeq" id="XP_044661719.1">
    <property type="nucleotide sequence ID" value="XM_044805784.1"/>
</dbReference>
<keyword evidence="4 5" id="KW-0408">Iron</keyword>
<keyword evidence="6" id="KW-0560">Oxidoreductase</keyword>
<keyword evidence="6" id="KW-0503">Monooxygenase</keyword>
<dbReference type="GO" id="GO:0005506">
    <property type="term" value="F:iron ion binding"/>
    <property type="evidence" value="ECO:0007669"/>
    <property type="project" value="InterPro"/>
</dbReference>
<dbReference type="GO" id="GO:0016705">
    <property type="term" value="F:oxidoreductase activity, acting on paired donors, with incorporation or reduction of molecular oxygen"/>
    <property type="evidence" value="ECO:0007669"/>
    <property type="project" value="InterPro"/>
</dbReference>
<dbReference type="InterPro" id="IPR017972">
    <property type="entry name" value="Cyt_P450_CS"/>
</dbReference>
<dbReference type="PRINTS" id="PR00385">
    <property type="entry name" value="P450"/>
</dbReference>
<protein>
    <recommendedName>
        <fullName evidence="11">Cytochrome P450 monooxygenase</fullName>
    </recommendedName>
</protein>
<reference evidence="9 10" key="1">
    <citation type="submission" date="2021-01" db="EMBL/GenBank/DDBJ databases">
        <title>Cercospora kikuchii MAFF 305040 whole genome shotgun sequence.</title>
        <authorList>
            <person name="Kashiwa T."/>
            <person name="Suzuki T."/>
        </authorList>
    </citation>
    <scope>NUCLEOTIDE SEQUENCE [LARGE SCALE GENOMIC DNA]</scope>
    <source>
        <strain evidence="9 10">MAFF 305040</strain>
    </source>
</reference>
<keyword evidence="8" id="KW-0812">Transmembrane</keyword>
<evidence type="ECO:0000256" key="7">
    <source>
        <dbReference type="SAM" id="MobiDB-lite"/>
    </source>
</evidence>
<proteinExistence type="inferred from homology"/>
<dbReference type="EMBL" id="BOLY01000007">
    <property type="protein sequence ID" value="GIZ47232.1"/>
    <property type="molecule type" value="Genomic_DNA"/>
</dbReference>
<feature type="binding site" description="axial binding residue" evidence="5">
    <location>
        <position position="521"/>
    </location>
    <ligand>
        <name>heme</name>
        <dbReference type="ChEBI" id="CHEBI:30413"/>
    </ligand>
    <ligandPart>
        <name>Fe</name>
        <dbReference type="ChEBI" id="CHEBI:18248"/>
    </ligandPart>
</feature>
<evidence type="ECO:0000256" key="2">
    <source>
        <dbReference type="ARBA" id="ARBA00010617"/>
    </source>
</evidence>
<dbReference type="InterPro" id="IPR001128">
    <property type="entry name" value="Cyt_P450"/>
</dbReference>
<dbReference type="PANTHER" id="PTHR24305">
    <property type="entry name" value="CYTOCHROME P450"/>
    <property type="match status" value="1"/>
</dbReference>
<feature type="region of interest" description="Disordered" evidence="7">
    <location>
        <begin position="474"/>
        <end position="499"/>
    </location>
</feature>
<accession>A0A9P3CQ10</accession>
<dbReference type="InterPro" id="IPR036396">
    <property type="entry name" value="Cyt_P450_sf"/>
</dbReference>
<feature type="transmembrane region" description="Helical" evidence="8">
    <location>
        <begin position="6"/>
        <end position="24"/>
    </location>
</feature>
<dbReference type="OrthoDB" id="1470350at2759"/>
<dbReference type="Gene3D" id="1.10.630.10">
    <property type="entry name" value="Cytochrome P450"/>
    <property type="match status" value="1"/>
</dbReference>
<evidence type="ECO:0000256" key="5">
    <source>
        <dbReference type="PIRSR" id="PIRSR602401-1"/>
    </source>
</evidence>
<evidence type="ECO:0000256" key="8">
    <source>
        <dbReference type="SAM" id="Phobius"/>
    </source>
</evidence>
<dbReference type="GeneID" id="68295904"/>
<keyword evidence="5 6" id="KW-0349">Heme</keyword>
<dbReference type="CDD" id="cd11070">
    <property type="entry name" value="CYP56-like"/>
    <property type="match status" value="1"/>
</dbReference>
<gene>
    <name evidence="9" type="ORF">CKM354_001032900</name>
</gene>
<evidence type="ECO:0008006" key="11">
    <source>
        <dbReference type="Google" id="ProtNLM"/>
    </source>
</evidence>
<evidence type="ECO:0000313" key="10">
    <source>
        <dbReference type="Proteomes" id="UP000825890"/>
    </source>
</evidence>
<keyword evidence="8" id="KW-0472">Membrane</keyword>
<dbReference type="PRINTS" id="PR00463">
    <property type="entry name" value="EP450I"/>
</dbReference>
<dbReference type="GO" id="GO:0004497">
    <property type="term" value="F:monooxygenase activity"/>
    <property type="evidence" value="ECO:0007669"/>
    <property type="project" value="UniProtKB-KW"/>
</dbReference>
<sequence>MPSYTAIVAILVGLYFSKYLYNFVRNTIYAKKSGLPYFFVPWDQNSFFWMVASVPLQPYLSKVLPSWIWKRLALTIYSFEFQEKLEPYERFAKPQGNELSYVMVTPGLYEISTRDPEVAYEVLRRPRDFVQHHLTSMFMSRFGGNLLTADGDDWHRQRRVVAGTITERISKAVWQESVIQTESMIEEVFRGEVGSGVGKKAETKRMFDYMKKITINVLSGVGMGESIDWKNDKNAKPEPGHRMTYIQAVNAVINAVAGPIILPDWFLDNYPSFLPGHKFLRDVSQAVKEFASYNKSLLEREKAQNAEAGQSRNNIMSQLLKASESETKNGARVLSEEEMSGNLFVFTAAGFDTTANTLSYALVLLCCHLEWQDWMFEELDSILPPADSTEVWDYSSIFPKLTRTLAIMFETLRIFSPLVHMAKQTATEQTITTSRGTFWFPPNATVYVNNIGLHLAPDIWRNLNIHAEWNEHEDQKDEEHFRPSRWLNTNTTPSSDSDSQAVFFQPAKGTFAPWSLGPRVCPGQKMAQVEFVSIFVTLFRKYRVEAVPEKKSGNGDWESKEEVRERLERKMKDSESILTLQMRGIYGVKDENGKEGLRLRLVRRR</sequence>
<dbReference type="InterPro" id="IPR050121">
    <property type="entry name" value="Cytochrome_P450_monoxygenase"/>
</dbReference>
<comment type="similarity">
    <text evidence="2 6">Belongs to the cytochrome P450 family.</text>
</comment>
<dbReference type="PANTHER" id="PTHR24305:SF166">
    <property type="entry name" value="CYTOCHROME P450 12A4, MITOCHONDRIAL-RELATED"/>
    <property type="match status" value="1"/>
</dbReference>
<evidence type="ECO:0000256" key="6">
    <source>
        <dbReference type="RuleBase" id="RU000461"/>
    </source>
</evidence>
<evidence type="ECO:0000256" key="1">
    <source>
        <dbReference type="ARBA" id="ARBA00001971"/>
    </source>
</evidence>
<comment type="cofactor">
    <cofactor evidence="1 5">
        <name>heme</name>
        <dbReference type="ChEBI" id="CHEBI:30413"/>
    </cofactor>
</comment>
<dbReference type="GO" id="GO:0020037">
    <property type="term" value="F:heme binding"/>
    <property type="evidence" value="ECO:0007669"/>
    <property type="project" value="InterPro"/>
</dbReference>